<organism evidence="1 2">
    <name type="scientific">Teichococcus aestuarii</name>
    <dbReference type="NCBI Taxonomy" id="568898"/>
    <lineage>
        <taxon>Bacteria</taxon>
        <taxon>Pseudomonadati</taxon>
        <taxon>Pseudomonadota</taxon>
        <taxon>Alphaproteobacteria</taxon>
        <taxon>Acetobacterales</taxon>
        <taxon>Roseomonadaceae</taxon>
        <taxon>Roseomonas</taxon>
    </lineage>
</organism>
<protein>
    <recommendedName>
        <fullName evidence="3">Calcium-binding protein</fullName>
    </recommendedName>
</protein>
<evidence type="ECO:0000313" key="2">
    <source>
        <dbReference type="Proteomes" id="UP000245048"/>
    </source>
</evidence>
<gene>
    <name evidence="1" type="ORF">CR165_07775</name>
</gene>
<dbReference type="Proteomes" id="UP000245048">
    <property type="component" value="Unassembled WGS sequence"/>
</dbReference>
<dbReference type="SUPFAM" id="SSF51120">
    <property type="entry name" value="beta-Roll"/>
    <property type="match status" value="1"/>
</dbReference>
<comment type="caution">
    <text evidence="1">The sequence shown here is derived from an EMBL/GenBank/DDBJ whole genome shotgun (WGS) entry which is preliminary data.</text>
</comment>
<reference evidence="2" key="1">
    <citation type="submission" date="2017-10" db="EMBL/GenBank/DDBJ databases">
        <authorList>
            <person name="Toshchakov S.V."/>
            <person name="Goeva M.A."/>
        </authorList>
    </citation>
    <scope>NUCLEOTIDE SEQUENCE [LARGE SCALE GENOMIC DNA]</scope>
    <source>
        <strain evidence="2">JR1/69-1-13</strain>
    </source>
</reference>
<sequence>MASSPSPYVLNVDEAYYFTFNPDVAASGMSAAMHFSLFGKAEGRSPNALFDRDYYLAANPDVAAAGIDPFEHFLDFGLREGRSTTPLFDATFYLAQNPDVRAAVEAGTMTAVEHFFRFGQSEGRSPNAALDLTAYLAANDDVRAAVEAGTFDALTHLLTYGFAEGRDLGNGVRLTDFAADSAFTDAVAAQDAHAALARMAAVAPFFPDFQAPAGWQPATDTPIPTDFTPVDGAVLRVPAGVEIPEGMTLSRDVFLPYLTVTVEEEVLRFGGNAEGEITLQRVDGTLVFTREGESVSAAGPVAEIALGDASLAAPAGALDGLAVTGTGTVILSGLEAGTDLSGLAASLDVTALIAGDLDITGNAALGTVDTFRVAEGATLTLSAGQAGAAELEGRYVVQDATAAFFDGAAPRPFLAGAAGVTVTDLASLAQLAALRGAFEGELAYDSLSGDRAALLADMASQDGGGTFVKLGKAVLVTDAASLAELDAIDAANGNAGVSVTAVADTAANLMNDGTPFARVTEGVAVTVTDAATLAQLATIDAANGGGALSYTAVTDAASALATNSDGYVRAGTGVTVTGAATLAQLTGIDAANGNGALVYTAITDTAAALAANAAGYVKDGTDVTVTGAATLAQLAGIDADNGDGALVYTAITDTAAALATNAAGYVKDGTDVTVTDAATLAQLAGIDADNGDGALSYTAITDTAAALATNAAGYVKDGTDVTVTDAATLAQLAGIDAANGNGALSYGSVTDTAANLAANSGGYVRTGTDVTVTDAATLAQLAGIDAANGNGALSYGSVTDTAANLAANSDGYVRTGTDVTVADAATLAQLAGIDAANGNGALSYGSVTDTAANLAANSDGYVRAGTGVTVTDAATLAQLAGIDADNGNGALSYTAITDAAAALAANAAGYVKDGIDVTVTDAATIAQLVAIDGANGNGALEHALITDSWQALLADDAAAYLPGATTITLTSYNLGQVAVSDVQLLLAISNLVDGGGDRIELADLAYTLNDLPANLAQGNAAAIVIHADTVTASAPATVAQAVVIYDRDATASYAITDSAAALARSDSEADAAIRHAGDLNASTAATTAQATVIHDRDGAGAVHYDVYDHFQNLSGLASAVRNTAHDITVNGYYYGNVLSTADAATAAAWGNTGATNIYNIRGTASEVSAFVTAHQETGGETALRYTFSVLDSAAGVLDRINANDFAFVAGNAATELTDDNKASYVTVNGSFTVDQAQTFWNAVQPVLGSDQATEQRTYYGVIDSVVNYTNEEVATAGIRGTDYLRVVDNAANVHAAQNGFDNAHADIFWLLDSRNSGSDSISVTGSAGDQYIRGTAGSDYIAGGAGADYISAGAGKDTLHAGDSGADTVWNTAIYNSSNTIIGGRDGDNMFGSADFDNYIYQGYDRTQLIAESGTTQWTRDYISNFSLGDRIYFQGADSVQFLSNGLASASTVSSDSLGLAIRYEKNVQVLNYSGNGVVEATRVLLDVSDNAGRFDDVADMHIILVGSNIDVNWDNGALIFGG</sequence>
<evidence type="ECO:0008006" key="3">
    <source>
        <dbReference type="Google" id="ProtNLM"/>
    </source>
</evidence>
<name>A0A2U1V7D8_9PROT</name>
<dbReference type="OrthoDB" id="7220105at2"/>
<proteinExistence type="predicted"/>
<dbReference type="InterPro" id="IPR011049">
    <property type="entry name" value="Serralysin-like_metalloprot_C"/>
</dbReference>
<evidence type="ECO:0000313" key="1">
    <source>
        <dbReference type="EMBL" id="PWC29812.1"/>
    </source>
</evidence>
<keyword evidence="2" id="KW-1185">Reference proteome</keyword>
<dbReference type="GO" id="GO:0005509">
    <property type="term" value="F:calcium ion binding"/>
    <property type="evidence" value="ECO:0007669"/>
    <property type="project" value="InterPro"/>
</dbReference>
<dbReference type="EMBL" id="PDOA01000003">
    <property type="protein sequence ID" value="PWC29812.1"/>
    <property type="molecule type" value="Genomic_DNA"/>
</dbReference>
<dbReference type="Pfam" id="PF00353">
    <property type="entry name" value="HemolysinCabind"/>
    <property type="match status" value="1"/>
</dbReference>
<dbReference type="RefSeq" id="WP_109516383.1">
    <property type="nucleotide sequence ID" value="NZ_PDOA01000003.1"/>
</dbReference>
<dbReference type="InterPro" id="IPR001343">
    <property type="entry name" value="Hemolysn_Ca-bd"/>
</dbReference>
<accession>A0A2U1V7D8</accession>